<protein>
    <submittedName>
        <fullName evidence="2">Uncharacterized protein</fullName>
    </submittedName>
</protein>
<sequence>MPKYNPNKTSISSTNDNPLSYRPITAKKTTKKLTDSIYRQIINYPQTLMKPILIFEPIKSSLWPSFTEIVKNLYSFLGIA</sequence>
<feature type="compositionally biased region" description="Polar residues" evidence="1">
    <location>
        <begin position="1"/>
        <end position="18"/>
    </location>
</feature>
<dbReference type="AlphaFoldDB" id="A0AA36LS56"/>
<evidence type="ECO:0000313" key="3">
    <source>
        <dbReference type="Proteomes" id="UP000040841"/>
    </source>
</evidence>
<dbReference type="Proteomes" id="UP000040841">
    <property type="component" value="Unassembled WGS sequence"/>
</dbReference>
<organism evidence="2 3">
    <name type="scientific">Yersinia mollaretii</name>
    <dbReference type="NCBI Taxonomy" id="33060"/>
    <lineage>
        <taxon>Bacteria</taxon>
        <taxon>Pseudomonadati</taxon>
        <taxon>Pseudomonadota</taxon>
        <taxon>Gammaproteobacteria</taxon>
        <taxon>Enterobacterales</taxon>
        <taxon>Yersiniaceae</taxon>
        <taxon>Yersinia</taxon>
    </lineage>
</organism>
<proteinExistence type="predicted"/>
<accession>A0AA36LS56</accession>
<comment type="caution">
    <text evidence="2">The sequence shown here is derived from an EMBL/GenBank/DDBJ whole genome shotgun (WGS) entry which is preliminary data.</text>
</comment>
<dbReference type="EMBL" id="CQBM01000014">
    <property type="protein sequence ID" value="CNI60475.1"/>
    <property type="molecule type" value="Genomic_DNA"/>
</dbReference>
<gene>
    <name evidence="2" type="ORF">ERS008502_03744</name>
</gene>
<name>A0AA36LS56_YERMO</name>
<evidence type="ECO:0000256" key="1">
    <source>
        <dbReference type="SAM" id="MobiDB-lite"/>
    </source>
</evidence>
<evidence type="ECO:0000313" key="2">
    <source>
        <dbReference type="EMBL" id="CNI60475.1"/>
    </source>
</evidence>
<feature type="region of interest" description="Disordered" evidence="1">
    <location>
        <begin position="1"/>
        <end position="22"/>
    </location>
</feature>
<reference evidence="2 3" key="1">
    <citation type="submission" date="2015-03" db="EMBL/GenBank/DDBJ databases">
        <authorList>
            <consortium name="Pathogen Informatics"/>
            <person name="Murphy D."/>
        </authorList>
    </citation>
    <scope>NUCLEOTIDE SEQUENCE [LARGE SCALE GENOMIC DNA]</scope>
    <source>
        <strain evidence="2 3">FE82747</strain>
    </source>
</reference>